<dbReference type="GO" id="GO:0004930">
    <property type="term" value="F:G protein-coupled receptor activity"/>
    <property type="evidence" value="ECO:0007669"/>
    <property type="project" value="InterPro"/>
</dbReference>
<organism evidence="7 8">
    <name type="scientific">Clytia hemisphaerica</name>
    <dbReference type="NCBI Taxonomy" id="252671"/>
    <lineage>
        <taxon>Eukaryota</taxon>
        <taxon>Metazoa</taxon>
        <taxon>Cnidaria</taxon>
        <taxon>Hydrozoa</taxon>
        <taxon>Hydroidolina</taxon>
        <taxon>Leptothecata</taxon>
        <taxon>Obeliida</taxon>
        <taxon>Clytiidae</taxon>
        <taxon>Clytia</taxon>
    </lineage>
</organism>
<dbReference type="PRINTS" id="PR00237">
    <property type="entry name" value="GPCRRHODOPSN"/>
</dbReference>
<keyword evidence="2 5" id="KW-0812">Transmembrane</keyword>
<evidence type="ECO:0000256" key="3">
    <source>
        <dbReference type="ARBA" id="ARBA00022989"/>
    </source>
</evidence>
<feature type="transmembrane region" description="Helical" evidence="5">
    <location>
        <begin position="70"/>
        <end position="92"/>
    </location>
</feature>
<evidence type="ECO:0000313" key="8">
    <source>
        <dbReference type="Proteomes" id="UP000594262"/>
    </source>
</evidence>
<evidence type="ECO:0000256" key="5">
    <source>
        <dbReference type="SAM" id="Phobius"/>
    </source>
</evidence>
<dbReference type="Gene3D" id="1.20.1070.10">
    <property type="entry name" value="Rhodopsin 7-helix transmembrane proteins"/>
    <property type="match status" value="1"/>
</dbReference>
<evidence type="ECO:0000256" key="1">
    <source>
        <dbReference type="ARBA" id="ARBA00004370"/>
    </source>
</evidence>
<evidence type="ECO:0000256" key="4">
    <source>
        <dbReference type="ARBA" id="ARBA00023136"/>
    </source>
</evidence>
<dbReference type="EnsemblMetazoa" id="CLYHEMT020312.1">
    <property type="protein sequence ID" value="CLYHEMP020312.1"/>
    <property type="gene ID" value="CLYHEMG020312"/>
</dbReference>
<keyword evidence="4 5" id="KW-0472">Membrane</keyword>
<feature type="domain" description="G-protein coupled receptors family 1 profile" evidence="6">
    <location>
        <begin position="82"/>
        <end position="114"/>
    </location>
</feature>
<evidence type="ECO:0000259" key="6">
    <source>
        <dbReference type="PROSITE" id="PS50262"/>
    </source>
</evidence>
<dbReference type="Proteomes" id="UP000594262">
    <property type="component" value="Unplaced"/>
</dbReference>
<dbReference type="AlphaFoldDB" id="A0A7M5XDA2"/>
<protein>
    <recommendedName>
        <fullName evidence="6">G-protein coupled receptors family 1 profile domain-containing protein</fullName>
    </recommendedName>
</protein>
<dbReference type="GO" id="GO:0016020">
    <property type="term" value="C:membrane"/>
    <property type="evidence" value="ECO:0007669"/>
    <property type="project" value="UniProtKB-SubCell"/>
</dbReference>
<keyword evidence="3 5" id="KW-1133">Transmembrane helix</keyword>
<dbReference type="SUPFAM" id="SSF81321">
    <property type="entry name" value="Family A G protein-coupled receptor-like"/>
    <property type="match status" value="1"/>
</dbReference>
<dbReference type="PROSITE" id="PS50262">
    <property type="entry name" value="G_PROTEIN_RECEP_F1_2"/>
    <property type="match status" value="1"/>
</dbReference>
<keyword evidence="8" id="KW-1185">Reference proteome</keyword>
<dbReference type="InterPro" id="IPR000276">
    <property type="entry name" value="GPCR_Rhodpsn"/>
</dbReference>
<dbReference type="InterPro" id="IPR017452">
    <property type="entry name" value="GPCR_Rhodpsn_7TM"/>
</dbReference>
<comment type="subcellular location">
    <subcellularLocation>
        <location evidence="1">Membrane</location>
    </subcellularLocation>
</comment>
<name>A0A7M5XDA2_9CNID</name>
<sequence>QTKLLYINVMRITGNFRYFSWQKHTKAWRKGNIEIFFENSSNLTFRKVSFRLLVSDDLKMAKTHQIVETVFYSLMILIGGIGNILVIIFFALKSKKKELNSYHFIIAQLAVSDL</sequence>
<proteinExistence type="predicted"/>
<accession>A0A7M5XDA2</accession>
<evidence type="ECO:0000256" key="2">
    <source>
        <dbReference type="ARBA" id="ARBA00022692"/>
    </source>
</evidence>
<reference evidence="7" key="1">
    <citation type="submission" date="2021-01" db="UniProtKB">
        <authorList>
            <consortium name="EnsemblMetazoa"/>
        </authorList>
    </citation>
    <scope>IDENTIFICATION</scope>
</reference>
<evidence type="ECO:0000313" key="7">
    <source>
        <dbReference type="EnsemblMetazoa" id="CLYHEMP020312.1"/>
    </source>
</evidence>